<evidence type="ECO:0000256" key="4">
    <source>
        <dbReference type="ARBA" id="ARBA00022801"/>
    </source>
</evidence>
<dbReference type="Pfam" id="PF01432">
    <property type="entry name" value="Peptidase_M3"/>
    <property type="match status" value="1"/>
</dbReference>
<sequence length="689" mass="77825">MPAAHNPLLHLDDRPDFPAVLPAHIEPAITALIDQAQAALEQVAAPDFAPDWDAMASVLGVAVERLSRAWGVVGHLKSVCDSAEWRAVVHVVLPRITEFFARLASDTRLYAKYQAIPQEGLGRETLRALRNALRDFVLGGAQLQGEERERFLQLQECMAQASQTFSENVLDATEAFAYFATEDEVAGLPTDVIAQAREQAQAEGQPGYKLTLKAPCYMPVMQFAHSRSLRERLYRAYTTRASEQAAEAGCRWDNTPVIADLLRLRQEEARLLRYSSFAEVSLVPKMADSPQDVLAFLRDLARKARPYARRDVRALRQFAAQQLGCDHPEAWDWTYLGERLRQSRYAYSEQEVKPYFPLPRVLDGLFGLARALFDIGIEPHDAPVWHEDVRCFRVSRLATDTSPATELGRFYLDTTARNGKRGGAWMDEYQNRWFRADRQQLPIAYLVCNFSTGADGKPALLTHEDVLTLFHEFGHTLHHLLTQVDEVEVAGIQGVEWDAVELPSQFLEHFGWEWNVLSRMSAHVDTGEPLPRTLFDKMVAARHFHSGLQLLRQVEYALFDMLLHAQTPPPAEVQALLQQVRDEVAVLPSPPWARPAHTFSHIFSGGYSAGYYSYLWAEVLSSDAYAAFEETASPDGELDRRTGLRFRQEILEVGGSRPAMESFQAFRGRAPRIDALLRHRGLGNKEYKE</sequence>
<dbReference type="eggNOG" id="COG0339">
    <property type="taxonomic scope" value="Bacteria"/>
</dbReference>
<dbReference type="InterPro" id="IPR001567">
    <property type="entry name" value="Pept_M3A_M3B_dom"/>
</dbReference>
<evidence type="ECO:0000256" key="9">
    <source>
        <dbReference type="RuleBase" id="RU003435"/>
    </source>
</evidence>
<keyword evidence="13" id="KW-1185">Reference proteome</keyword>
<dbReference type="AlphaFoldDB" id="U5NCV5"/>
<dbReference type="CDD" id="cd06456">
    <property type="entry name" value="M3A_DCP"/>
    <property type="match status" value="1"/>
</dbReference>
<dbReference type="InterPro" id="IPR045090">
    <property type="entry name" value="Pept_M3A_M3B"/>
</dbReference>
<evidence type="ECO:0000256" key="6">
    <source>
        <dbReference type="ARBA" id="ARBA00023049"/>
    </source>
</evidence>
<dbReference type="KEGG" id="cbx:Cenrod_1921"/>
<dbReference type="FunFam" id="3.40.390.10:FF:000009">
    <property type="entry name" value="Oligopeptidase A"/>
    <property type="match status" value="1"/>
</dbReference>
<gene>
    <name evidence="12" type="primary">prlC</name>
    <name evidence="12" type="ORF">Cenrod_1921</name>
</gene>
<dbReference type="Proteomes" id="UP000017184">
    <property type="component" value="Chromosome"/>
</dbReference>
<dbReference type="EMBL" id="CP004885">
    <property type="protein sequence ID" value="AGX87999.1"/>
    <property type="molecule type" value="Genomic_DNA"/>
</dbReference>
<keyword evidence="6 9" id="KW-0482">Metalloprotease</keyword>
<dbReference type="SUPFAM" id="SSF55486">
    <property type="entry name" value="Metalloproteases ('zincins'), catalytic domain"/>
    <property type="match status" value="1"/>
</dbReference>
<dbReference type="GO" id="GO:0006508">
    <property type="term" value="P:proteolysis"/>
    <property type="evidence" value="ECO:0007669"/>
    <property type="project" value="UniProtKB-KW"/>
</dbReference>
<dbReference type="OrthoDB" id="9773538at2"/>
<evidence type="ECO:0000256" key="7">
    <source>
        <dbReference type="ARBA" id="ARBA00024603"/>
    </source>
</evidence>
<evidence type="ECO:0000256" key="2">
    <source>
        <dbReference type="ARBA" id="ARBA00022670"/>
    </source>
</evidence>
<dbReference type="InterPro" id="IPR024077">
    <property type="entry name" value="Neurolysin/TOP_dom2"/>
</dbReference>
<evidence type="ECO:0000313" key="13">
    <source>
        <dbReference type="Proteomes" id="UP000017184"/>
    </source>
</evidence>
<name>U5NCV5_9BURK</name>
<dbReference type="PATRIC" id="fig|946483.4.peg.1936"/>
<evidence type="ECO:0000259" key="10">
    <source>
        <dbReference type="Pfam" id="PF01432"/>
    </source>
</evidence>
<reference evidence="12 13" key="1">
    <citation type="journal article" date="2013" name="Genome Biol.">
        <title>Genomic analysis reveals key aspects of prokaryotic symbiosis in the phototrophic consortium "Chlorochromatium aggregatum".</title>
        <authorList>
            <person name="Liu Z."/>
            <person name="Muller J."/>
            <person name="Li T."/>
            <person name="Alvey R.M."/>
            <person name="Vogl K."/>
            <person name="Frigaard N.U."/>
            <person name="Rockwell N.C."/>
            <person name="Boyd E.S."/>
            <person name="Tomsho L.P."/>
            <person name="Schuster S.C."/>
            <person name="Henke P."/>
            <person name="Rohde M."/>
            <person name="Overmann J."/>
            <person name="Bryant D.A."/>
        </authorList>
    </citation>
    <scope>NUCLEOTIDE SEQUENCE [LARGE SCALE GENOMIC DNA]</scope>
    <source>
        <strain evidence="12">CR</strain>
    </source>
</reference>
<dbReference type="InterPro" id="IPR045666">
    <property type="entry name" value="OpdA_N"/>
</dbReference>
<dbReference type="GO" id="GO:0004222">
    <property type="term" value="F:metalloendopeptidase activity"/>
    <property type="evidence" value="ECO:0007669"/>
    <property type="project" value="UniProtKB-EC"/>
</dbReference>
<dbReference type="Gene3D" id="1.10.1370.10">
    <property type="entry name" value="Neurolysin, domain 3"/>
    <property type="match status" value="1"/>
</dbReference>
<evidence type="ECO:0000313" key="12">
    <source>
        <dbReference type="EMBL" id="AGX87999.1"/>
    </source>
</evidence>
<dbReference type="STRING" id="946483.Cenrod_1921"/>
<feature type="domain" description="Peptidase M3A/M3B catalytic" evidence="10">
    <location>
        <begin position="221"/>
        <end position="681"/>
    </location>
</feature>
<organism evidence="12 13">
    <name type="scientific">Candidatus Symbiobacter mobilis CR</name>
    <dbReference type="NCBI Taxonomy" id="946483"/>
    <lineage>
        <taxon>Bacteria</taxon>
        <taxon>Pseudomonadati</taxon>
        <taxon>Pseudomonadota</taxon>
        <taxon>Betaproteobacteria</taxon>
        <taxon>Burkholderiales</taxon>
        <taxon>Comamonadaceae</taxon>
    </lineage>
</organism>
<evidence type="ECO:0000259" key="11">
    <source>
        <dbReference type="Pfam" id="PF19310"/>
    </source>
</evidence>
<dbReference type="PANTHER" id="PTHR11804:SF84">
    <property type="entry name" value="SACCHAROLYSIN"/>
    <property type="match status" value="1"/>
</dbReference>
<keyword evidence="5 9" id="KW-0862">Zinc</keyword>
<comment type="cofactor">
    <cofactor evidence="9">
        <name>Zn(2+)</name>
        <dbReference type="ChEBI" id="CHEBI:29105"/>
    </cofactor>
    <text evidence="9">Binds 1 zinc ion.</text>
</comment>
<dbReference type="HOGENOM" id="CLU_001805_4_1_4"/>
<dbReference type="PANTHER" id="PTHR11804">
    <property type="entry name" value="PROTEASE M3 THIMET OLIGOPEPTIDASE-RELATED"/>
    <property type="match status" value="1"/>
</dbReference>
<comment type="similarity">
    <text evidence="1 9">Belongs to the peptidase M3 family.</text>
</comment>
<dbReference type="InterPro" id="IPR034005">
    <property type="entry name" value="M3A_DCP"/>
</dbReference>
<evidence type="ECO:0000256" key="5">
    <source>
        <dbReference type="ARBA" id="ARBA00022833"/>
    </source>
</evidence>
<dbReference type="GO" id="GO:0006518">
    <property type="term" value="P:peptide metabolic process"/>
    <property type="evidence" value="ECO:0007669"/>
    <property type="project" value="TreeGrafter"/>
</dbReference>
<evidence type="ECO:0000256" key="1">
    <source>
        <dbReference type="ARBA" id="ARBA00006040"/>
    </source>
</evidence>
<dbReference type="RefSeq" id="WP_022774663.1">
    <property type="nucleotide sequence ID" value="NC_022576.1"/>
</dbReference>
<proteinExistence type="inferred from homology"/>
<evidence type="ECO:0000256" key="3">
    <source>
        <dbReference type="ARBA" id="ARBA00022723"/>
    </source>
</evidence>
<dbReference type="InterPro" id="IPR024079">
    <property type="entry name" value="MetalloPept_cat_dom_sf"/>
</dbReference>
<accession>U5NCV5</accession>
<dbReference type="Pfam" id="PF19310">
    <property type="entry name" value="TOP_N"/>
    <property type="match status" value="1"/>
</dbReference>
<keyword evidence="4 9" id="KW-0378">Hydrolase</keyword>
<evidence type="ECO:0000256" key="8">
    <source>
        <dbReference type="ARBA" id="ARBA00026100"/>
    </source>
</evidence>
<dbReference type="GO" id="GO:0005829">
    <property type="term" value="C:cytosol"/>
    <property type="evidence" value="ECO:0007669"/>
    <property type="project" value="UniProtKB-ARBA"/>
</dbReference>
<feature type="domain" description="Oligopeptidase A N-terminal" evidence="11">
    <location>
        <begin position="29"/>
        <end position="148"/>
    </location>
</feature>
<dbReference type="Gene3D" id="3.40.390.10">
    <property type="entry name" value="Collagenase (Catalytic Domain)"/>
    <property type="match status" value="1"/>
</dbReference>
<comment type="catalytic activity">
    <reaction evidence="7">
        <text>Hydrolysis of oligopeptides, with broad specificity. Gly or Ala commonly occur as P1 or P1' residues, but more distant residues are also important, as is shown by the fact that Z-Gly-Pro-Gly-|-Gly-Pro-Ala is cleaved, but not Z-(Gly)(5).</text>
        <dbReference type="EC" id="3.4.24.70"/>
    </reaction>
</comment>
<dbReference type="GO" id="GO:0046872">
    <property type="term" value="F:metal ion binding"/>
    <property type="evidence" value="ECO:0007669"/>
    <property type="project" value="UniProtKB-UniRule"/>
</dbReference>
<dbReference type="EC" id="3.4.24.70" evidence="8"/>
<keyword evidence="2 9" id="KW-0645">Protease</keyword>
<protein>
    <recommendedName>
        <fullName evidence="8">oligopeptidase A</fullName>
        <ecNumber evidence="8">3.4.24.70</ecNumber>
    </recommendedName>
</protein>
<keyword evidence="3 9" id="KW-0479">Metal-binding</keyword>